<keyword evidence="4" id="KW-0472">Membrane</keyword>
<dbReference type="RefSeq" id="WP_311195274.1">
    <property type="nucleotide sequence ID" value="NZ_AP024202.1"/>
</dbReference>
<dbReference type="CDD" id="cd11386">
    <property type="entry name" value="MCP_signal"/>
    <property type="match status" value="1"/>
</dbReference>
<keyword evidence="3" id="KW-0807">Transducer</keyword>
<dbReference type="PANTHER" id="PTHR43531:SF14">
    <property type="entry name" value="METHYL-ACCEPTING CHEMOTAXIS PROTEIN I-RELATED"/>
    <property type="match status" value="1"/>
</dbReference>
<dbReference type="SUPFAM" id="SSF58104">
    <property type="entry name" value="Methyl-accepting chemotaxis protein (MCP) signaling domain"/>
    <property type="match status" value="1"/>
</dbReference>
<evidence type="ECO:0000256" key="1">
    <source>
        <dbReference type="ARBA" id="ARBA00022481"/>
    </source>
</evidence>
<feature type="domain" description="HAMP" evidence="6">
    <location>
        <begin position="267"/>
        <end position="310"/>
    </location>
</feature>
<dbReference type="InterPro" id="IPR024478">
    <property type="entry name" value="HlyB_4HB_MCP"/>
</dbReference>
<reference evidence="7" key="1">
    <citation type="journal article" date="2022" name="Arch. Microbiol.">
        <title>Thiomicrorhabdus immobilis sp. nov., a mesophilic sulfur-oxidizing bacterium isolated from sediment of a brackish lake in northern Japan.</title>
        <authorList>
            <person name="Kojima H."/>
            <person name="Mochizuki J."/>
            <person name="Kanda M."/>
            <person name="Watanabe T."/>
            <person name="Fukui M."/>
        </authorList>
    </citation>
    <scope>NUCLEOTIDE SEQUENCE</scope>
    <source>
        <strain evidence="7">Am19</strain>
    </source>
</reference>
<organism evidence="7 8">
    <name type="scientific">Thiomicrorhabdus immobilis</name>
    <dbReference type="NCBI Taxonomy" id="2791037"/>
    <lineage>
        <taxon>Bacteria</taxon>
        <taxon>Pseudomonadati</taxon>
        <taxon>Pseudomonadota</taxon>
        <taxon>Gammaproteobacteria</taxon>
        <taxon>Thiotrichales</taxon>
        <taxon>Piscirickettsiaceae</taxon>
        <taxon>Thiomicrorhabdus</taxon>
    </lineage>
</organism>
<evidence type="ECO:0000259" key="5">
    <source>
        <dbReference type="PROSITE" id="PS50111"/>
    </source>
</evidence>
<dbReference type="PANTHER" id="PTHR43531">
    <property type="entry name" value="PROTEIN ICFG"/>
    <property type="match status" value="1"/>
</dbReference>
<gene>
    <name evidence="7" type="primary">tsr</name>
    <name evidence="7" type="ORF">THMIRHAM_16470</name>
</gene>
<dbReference type="InterPro" id="IPR004089">
    <property type="entry name" value="MCPsignal_dom"/>
</dbReference>
<dbReference type="Gene3D" id="1.20.120.30">
    <property type="entry name" value="Aspartate receptor, ligand-binding domain"/>
    <property type="match status" value="1"/>
</dbReference>
<feature type="domain" description="HAMP" evidence="6">
    <location>
        <begin position="350"/>
        <end position="402"/>
    </location>
</feature>
<dbReference type="Pfam" id="PF00015">
    <property type="entry name" value="MCPsignal"/>
    <property type="match status" value="1"/>
</dbReference>
<evidence type="ECO:0000313" key="7">
    <source>
        <dbReference type="EMBL" id="BCN93862.1"/>
    </source>
</evidence>
<dbReference type="PROSITE" id="PS50885">
    <property type="entry name" value="HAMP"/>
    <property type="match status" value="3"/>
</dbReference>
<sequence>MSIKMKMIFGIIGTLSLFLISTLATQWLVNETNKTISLVVDENGQKLEFLASLKESASQREIQLLNLALLDPDADSYEINLEAYKKQLKESADSISTFFNKLNELKFSQEEMAVYDEIKLSMNGANAAFASFMTAIDEGFQSEAIVIMKEEFRPKYLVFSNTVARLQQMQKEKNRIAVEDLHEAEESSVLYLWIAFILIVIAFTVGGSVITRSLLRSIDSMEKVMTKICQTGEMKHRIKVYGNDELARTAEAFNLLLDDINQAVSGVNTVLNSIAKGDFSRRVESDLKGDFLQMKEEVNTSVNQISSIMNILEITAQNFRSGQLKVHQDDSVHLEGKFSDVVYDLDRSAEHMKTIVDSIADTLNHLAHGDFSARSEADVRGDFIPLKESLNVTLNDLENFVNEVAQVQASISDGDLTHTVKGTYAGKMAVLKDSLNSSVKNTAVMVAKVGAVTDSVVNGVENLTRGNSDISRRVQEQAAALEETSASMEQMTSAVRHNADNAVQAKDKTLDARKQLESGLVTMEQALTSMEQMSEANQKINEITTLIDGIAFQTNLLALNAAVEAARAGEHGRGFAVVAGEVRSLAGKSAEAAGEIKHLIENSVKISQESGRYVRDTSDALTQINSAMHEVSEMVTEISGTSEEQARGVEQVNIAINSMDEMTQGNAAVVEKAAESSKAVLDDADTLKEQVNKFIIDTDVVARTEKLIHSQVASQFEKMIEAHMAWKGKIRAFVEGVDIGVSYEVATDHTACILGKWYYNEGQELMNLPLMQQLGDEHMQMHQGIKTVMDAKSIDDIDSVEQGLAAVDEQSEKVVEILYKLIDQVA</sequence>
<evidence type="ECO:0000256" key="3">
    <source>
        <dbReference type="PROSITE-ProRule" id="PRU00284"/>
    </source>
</evidence>
<dbReference type="InterPro" id="IPR051310">
    <property type="entry name" value="MCP_chemotaxis"/>
</dbReference>
<accession>A0ABM7MEM1</accession>
<dbReference type="Pfam" id="PF18947">
    <property type="entry name" value="HAMP_2"/>
    <property type="match status" value="2"/>
</dbReference>
<dbReference type="CDD" id="cd06225">
    <property type="entry name" value="HAMP"/>
    <property type="match status" value="1"/>
</dbReference>
<dbReference type="PROSITE" id="PS50111">
    <property type="entry name" value="CHEMOTAXIS_TRANSDUC_2"/>
    <property type="match status" value="1"/>
</dbReference>
<dbReference type="Gene3D" id="1.20.120.1530">
    <property type="match status" value="1"/>
</dbReference>
<evidence type="ECO:0000259" key="6">
    <source>
        <dbReference type="PROSITE" id="PS50885"/>
    </source>
</evidence>
<keyword evidence="8" id="KW-1185">Reference proteome</keyword>
<evidence type="ECO:0000313" key="8">
    <source>
        <dbReference type="Proteomes" id="UP001054820"/>
    </source>
</evidence>
<name>A0ABM7MEM1_9GAMM</name>
<evidence type="ECO:0000256" key="2">
    <source>
        <dbReference type="ARBA" id="ARBA00029447"/>
    </source>
</evidence>
<keyword evidence="1" id="KW-0488">Methylation</keyword>
<feature type="transmembrane region" description="Helical" evidence="4">
    <location>
        <begin position="190"/>
        <end position="215"/>
    </location>
</feature>
<protein>
    <submittedName>
        <fullName evidence="7">Chemotaxis protein</fullName>
    </submittedName>
</protein>
<dbReference type="Gene3D" id="1.10.287.950">
    <property type="entry name" value="Methyl-accepting chemotaxis protein"/>
    <property type="match status" value="1"/>
</dbReference>
<dbReference type="Pfam" id="PF13682">
    <property type="entry name" value="CZB"/>
    <property type="match status" value="1"/>
</dbReference>
<evidence type="ECO:0000256" key="4">
    <source>
        <dbReference type="SAM" id="Phobius"/>
    </source>
</evidence>
<dbReference type="SMART" id="SM00283">
    <property type="entry name" value="MA"/>
    <property type="match status" value="1"/>
</dbReference>
<dbReference type="InterPro" id="IPR025991">
    <property type="entry name" value="Chemoreceptor_zinc-bind_dom"/>
</dbReference>
<comment type="similarity">
    <text evidence="2">Belongs to the methyl-accepting chemotaxis (MCP) protein family.</text>
</comment>
<feature type="domain" description="Methyl-accepting transducer" evidence="5">
    <location>
        <begin position="452"/>
        <end position="681"/>
    </location>
</feature>
<dbReference type="Pfam" id="PF12729">
    <property type="entry name" value="4HB_MCP_1"/>
    <property type="match status" value="1"/>
</dbReference>
<proteinExistence type="inferred from homology"/>
<dbReference type="Proteomes" id="UP001054820">
    <property type="component" value="Chromosome"/>
</dbReference>
<dbReference type="EMBL" id="AP024202">
    <property type="protein sequence ID" value="BCN93862.1"/>
    <property type="molecule type" value="Genomic_DNA"/>
</dbReference>
<keyword evidence="4" id="KW-0812">Transmembrane</keyword>
<feature type="domain" description="HAMP" evidence="6">
    <location>
        <begin position="212"/>
        <end position="265"/>
    </location>
</feature>
<dbReference type="Gene3D" id="6.10.340.10">
    <property type="match status" value="1"/>
</dbReference>
<dbReference type="SMART" id="SM00304">
    <property type="entry name" value="HAMP"/>
    <property type="match status" value="2"/>
</dbReference>
<dbReference type="InterPro" id="IPR003660">
    <property type="entry name" value="HAMP_dom"/>
</dbReference>
<keyword evidence="4" id="KW-1133">Transmembrane helix</keyword>